<dbReference type="EMBL" id="GBXM01010587">
    <property type="protein sequence ID" value="JAH97990.1"/>
    <property type="molecule type" value="Transcribed_RNA"/>
</dbReference>
<evidence type="ECO:0000256" key="1">
    <source>
        <dbReference type="SAM" id="Phobius"/>
    </source>
</evidence>
<protein>
    <submittedName>
        <fullName evidence="2">Uncharacterized protein</fullName>
    </submittedName>
</protein>
<reference evidence="2" key="1">
    <citation type="submission" date="2014-11" db="EMBL/GenBank/DDBJ databases">
        <authorList>
            <person name="Amaro Gonzalez C."/>
        </authorList>
    </citation>
    <scope>NUCLEOTIDE SEQUENCE</scope>
</reference>
<sequence>MVNAQHSTNNVLAASPTEFSCCHLPDKIVYQGVQLRLETVLDALLRLLVNFKLRQNCLFSFFLLQLMLIVQVLRNVHNALSKAASMTRVGTPRVDQHL</sequence>
<accession>A0A0E9X804</accession>
<keyword evidence="1" id="KW-0812">Transmembrane</keyword>
<organism evidence="2">
    <name type="scientific">Anguilla anguilla</name>
    <name type="common">European freshwater eel</name>
    <name type="synonym">Muraena anguilla</name>
    <dbReference type="NCBI Taxonomy" id="7936"/>
    <lineage>
        <taxon>Eukaryota</taxon>
        <taxon>Metazoa</taxon>
        <taxon>Chordata</taxon>
        <taxon>Craniata</taxon>
        <taxon>Vertebrata</taxon>
        <taxon>Euteleostomi</taxon>
        <taxon>Actinopterygii</taxon>
        <taxon>Neopterygii</taxon>
        <taxon>Teleostei</taxon>
        <taxon>Anguilliformes</taxon>
        <taxon>Anguillidae</taxon>
        <taxon>Anguilla</taxon>
    </lineage>
</organism>
<keyword evidence="1" id="KW-0472">Membrane</keyword>
<name>A0A0E9X804_ANGAN</name>
<feature type="transmembrane region" description="Helical" evidence="1">
    <location>
        <begin position="53"/>
        <end position="73"/>
    </location>
</feature>
<keyword evidence="1" id="KW-1133">Transmembrane helix</keyword>
<evidence type="ECO:0000313" key="2">
    <source>
        <dbReference type="EMBL" id="JAH97990.1"/>
    </source>
</evidence>
<proteinExistence type="predicted"/>
<dbReference type="AlphaFoldDB" id="A0A0E9X804"/>
<reference evidence="2" key="2">
    <citation type="journal article" date="2015" name="Fish Shellfish Immunol.">
        <title>Early steps in the European eel (Anguilla anguilla)-Vibrio vulnificus interaction in the gills: Role of the RtxA13 toxin.</title>
        <authorList>
            <person name="Callol A."/>
            <person name="Pajuelo D."/>
            <person name="Ebbesson L."/>
            <person name="Teles M."/>
            <person name="MacKenzie S."/>
            <person name="Amaro C."/>
        </authorList>
    </citation>
    <scope>NUCLEOTIDE SEQUENCE</scope>
</reference>